<comment type="caution">
    <text evidence="1">The sequence shown here is derived from an EMBL/GenBank/DDBJ whole genome shotgun (WGS) entry which is preliminary data.</text>
</comment>
<name>A0A6I2MAB4_9BACI</name>
<dbReference type="Pfam" id="PF08863">
    <property type="entry name" value="YolD"/>
    <property type="match status" value="1"/>
</dbReference>
<evidence type="ECO:0000313" key="2">
    <source>
        <dbReference type="Proteomes" id="UP000441585"/>
    </source>
</evidence>
<dbReference type="AlphaFoldDB" id="A0A6I2MAB4"/>
<dbReference type="PANTHER" id="PTHR40051">
    <property type="entry name" value="IG HYPOTHETICAL 15966"/>
    <property type="match status" value="1"/>
</dbReference>
<dbReference type="RefSeq" id="WP_154318732.1">
    <property type="nucleotide sequence ID" value="NZ_CAJGAA010000002.1"/>
</dbReference>
<organism evidence="1 2">
    <name type="scientific">Metabacillus idriensis</name>
    <dbReference type="NCBI Taxonomy" id="324768"/>
    <lineage>
        <taxon>Bacteria</taxon>
        <taxon>Bacillati</taxon>
        <taxon>Bacillota</taxon>
        <taxon>Bacilli</taxon>
        <taxon>Bacillales</taxon>
        <taxon>Bacillaceae</taxon>
        <taxon>Metabacillus</taxon>
    </lineage>
</organism>
<proteinExistence type="predicted"/>
<protein>
    <submittedName>
        <fullName evidence="1">YolD-like family protein</fullName>
    </submittedName>
</protein>
<accession>A0A6I2MAB4</accession>
<sequence>MIRDRGTIKWTAMMLPEHVKWLREFDEEDGRSDKPEIDDDVVAEIEARIFCAMEAGEALTFNVWQNGWRKTIVAEVHFVDPVTRELRMINADGMAVRVNFEDIIGIM</sequence>
<dbReference type="InterPro" id="IPR014962">
    <property type="entry name" value="YolD"/>
</dbReference>
<keyword evidence="2" id="KW-1185">Reference proteome</keyword>
<reference evidence="1 2" key="1">
    <citation type="submission" date="2019-11" db="EMBL/GenBank/DDBJ databases">
        <title>Bacillus idriensis genome.</title>
        <authorList>
            <person name="Konopka E.N."/>
            <person name="Newman J.D."/>
        </authorList>
    </citation>
    <scope>NUCLEOTIDE SEQUENCE [LARGE SCALE GENOMIC DNA]</scope>
    <source>
        <strain evidence="1 2">DSM 19097</strain>
    </source>
</reference>
<evidence type="ECO:0000313" key="1">
    <source>
        <dbReference type="EMBL" id="MRX54719.1"/>
    </source>
</evidence>
<gene>
    <name evidence="1" type="ORF">GJU41_12115</name>
</gene>
<dbReference type="EMBL" id="WKKF01000002">
    <property type="protein sequence ID" value="MRX54719.1"/>
    <property type="molecule type" value="Genomic_DNA"/>
</dbReference>
<dbReference type="Proteomes" id="UP000441585">
    <property type="component" value="Unassembled WGS sequence"/>
</dbReference>
<dbReference type="PANTHER" id="PTHR40051:SF1">
    <property type="entry name" value="YOLD-LIKE FAMILY PROTEIN"/>
    <property type="match status" value="1"/>
</dbReference>